<protein>
    <submittedName>
        <fullName evidence="2">Uncharacterized protein</fullName>
    </submittedName>
</protein>
<reference evidence="2" key="1">
    <citation type="submission" date="2022-11" db="UniProtKB">
        <authorList>
            <consortium name="WormBaseParasite"/>
        </authorList>
    </citation>
    <scope>IDENTIFICATION</scope>
</reference>
<dbReference type="AlphaFoldDB" id="A0A915NBV9"/>
<dbReference type="Proteomes" id="UP000887561">
    <property type="component" value="Unplaced"/>
</dbReference>
<dbReference type="WBParaSite" id="scaffold8748_cov151.g13331">
    <property type="protein sequence ID" value="scaffold8748_cov151.g13331"/>
    <property type="gene ID" value="scaffold8748_cov151.g13331"/>
</dbReference>
<organism evidence="1 2">
    <name type="scientific">Meloidogyne javanica</name>
    <name type="common">Root-knot nematode worm</name>
    <dbReference type="NCBI Taxonomy" id="6303"/>
    <lineage>
        <taxon>Eukaryota</taxon>
        <taxon>Metazoa</taxon>
        <taxon>Ecdysozoa</taxon>
        <taxon>Nematoda</taxon>
        <taxon>Chromadorea</taxon>
        <taxon>Rhabditida</taxon>
        <taxon>Tylenchina</taxon>
        <taxon>Tylenchomorpha</taxon>
        <taxon>Tylenchoidea</taxon>
        <taxon>Meloidogynidae</taxon>
        <taxon>Meloidogyninae</taxon>
        <taxon>Meloidogyne</taxon>
        <taxon>Meloidogyne incognita group</taxon>
    </lineage>
</organism>
<proteinExistence type="predicted"/>
<evidence type="ECO:0000313" key="1">
    <source>
        <dbReference type="Proteomes" id="UP000887561"/>
    </source>
</evidence>
<sequence length="323" mass="38422">MDLAHFCADTYLNAVSPTPIHSFLTANYRARVSSKVWKKCSNRRPRSASDGHHKMITGNRKLDLERSFNRVMDRERERRELERCYSNYGSRKGSRRHSQNEELILEEVSIINNIEGQNKEEKVIPNNYHQHNYVRKRNFSQSEEDCFNRSCSDCEMEREDNEDEEDIPFECDEENKAEIHDTLANMYFNKVVLPDMDYVEDFVDFLIDAELNDLPVLKRACERYLCGELNTKKELMTSLILDLFFIAMVFRLPVMKSMTLTELCDRYYEMEDLAILMEREEYKSLDKRIQQLCGDRNLADLVDECKRFREQCLRVQRVNFCSK</sequence>
<evidence type="ECO:0000313" key="2">
    <source>
        <dbReference type="WBParaSite" id="scaffold8748_cov151.g13331"/>
    </source>
</evidence>
<name>A0A915NBV9_MELJA</name>
<accession>A0A915NBV9</accession>
<keyword evidence="1" id="KW-1185">Reference proteome</keyword>